<evidence type="ECO:0000313" key="9">
    <source>
        <dbReference type="EMBL" id="TPX07257.1"/>
    </source>
</evidence>
<sequence>MAGSPTNLLPVIHFMANFCFAFGEGSALLRIWTKAVVLKSYGWDDFAMTIAALINIGQHAILYIFVDNGAGLPTAEVMKQDPMKIVNMQKLLFTEEIYYVFLHFCIKMSFLLFFLRLSPATGFRRAVWSVIGINIFVTVGVWILYCLQCQPIEAYWNKAKYPDVKCLPFAVSLWLPACALIAVDFAILILPLTTIMTLQMSFKRRLQVLAVITTGGTSVLVSCLRLIVINEFTKTPDFTWEVGIMIIVSAAEMETAIFAANMPALRALWKTWRGGGLTTNGSSPGASKGYNMGGGGSSNGHGTGSRGHQLSNLFPNRSAPKGAERLEDDYSKTEDGSSTRELTRRADSDEELALKDNGMNKKNAIVVTRGYDIQEHQEDPRRGQGQEHTWSSPRVNTLIE</sequence>
<evidence type="ECO:0000259" key="8">
    <source>
        <dbReference type="Pfam" id="PF20684"/>
    </source>
</evidence>
<dbReference type="InterPro" id="IPR052337">
    <property type="entry name" value="SAT4-like"/>
</dbReference>
<feature type="compositionally biased region" description="Polar residues" evidence="6">
    <location>
        <begin position="386"/>
        <end position="400"/>
    </location>
</feature>
<gene>
    <name evidence="9" type="ORF">E0L32_010851</name>
</gene>
<name>A0A507AK01_9PEZI</name>
<dbReference type="AlphaFoldDB" id="A0A507AK01"/>
<keyword evidence="10" id="KW-1185">Reference proteome</keyword>
<dbReference type="Proteomes" id="UP000319257">
    <property type="component" value="Unassembled WGS sequence"/>
</dbReference>
<keyword evidence="3 7" id="KW-1133">Transmembrane helix</keyword>
<comment type="similarity">
    <text evidence="5">Belongs to the SAT4 family.</text>
</comment>
<dbReference type="GeneID" id="41978298"/>
<feature type="transmembrane region" description="Helical" evidence="7">
    <location>
        <begin position="12"/>
        <end position="33"/>
    </location>
</feature>
<evidence type="ECO:0000256" key="4">
    <source>
        <dbReference type="ARBA" id="ARBA00023136"/>
    </source>
</evidence>
<feature type="compositionally biased region" description="Gly residues" evidence="6">
    <location>
        <begin position="291"/>
        <end position="305"/>
    </location>
</feature>
<feature type="domain" description="Rhodopsin" evidence="8">
    <location>
        <begin position="29"/>
        <end position="270"/>
    </location>
</feature>
<dbReference type="OrthoDB" id="5329176at2759"/>
<feature type="transmembrane region" description="Helical" evidence="7">
    <location>
        <begin position="173"/>
        <end position="196"/>
    </location>
</feature>
<proteinExistence type="inferred from homology"/>
<dbReference type="EMBL" id="SKBQ01000092">
    <property type="protein sequence ID" value="TPX07257.1"/>
    <property type="molecule type" value="Genomic_DNA"/>
</dbReference>
<evidence type="ECO:0000256" key="6">
    <source>
        <dbReference type="SAM" id="MobiDB-lite"/>
    </source>
</evidence>
<comment type="subcellular location">
    <subcellularLocation>
        <location evidence="1">Membrane</location>
        <topology evidence="1">Multi-pass membrane protein</topology>
    </subcellularLocation>
</comment>
<reference evidence="9 10" key="1">
    <citation type="submission" date="2019-06" db="EMBL/GenBank/DDBJ databases">
        <title>Draft genome sequence of the filamentous fungus Phialemoniopsis curvata isolated from diesel fuel.</title>
        <authorList>
            <person name="Varaljay V.A."/>
            <person name="Lyon W.J."/>
            <person name="Crouch A.L."/>
            <person name="Drake C.E."/>
            <person name="Hollomon J.M."/>
            <person name="Nadeau L.J."/>
            <person name="Nunn H.S."/>
            <person name="Stevenson B.S."/>
            <person name="Bojanowski C.L."/>
            <person name="Crookes-Goodson W.J."/>
        </authorList>
    </citation>
    <scope>NUCLEOTIDE SEQUENCE [LARGE SCALE GENOMIC DNA]</scope>
    <source>
        <strain evidence="9 10">D216</strain>
    </source>
</reference>
<feature type="compositionally biased region" description="Basic and acidic residues" evidence="6">
    <location>
        <begin position="372"/>
        <end position="385"/>
    </location>
</feature>
<feature type="transmembrane region" description="Helical" evidence="7">
    <location>
        <begin position="127"/>
        <end position="145"/>
    </location>
</feature>
<organism evidence="9 10">
    <name type="scientific">Thyridium curvatum</name>
    <dbReference type="NCBI Taxonomy" id="1093900"/>
    <lineage>
        <taxon>Eukaryota</taxon>
        <taxon>Fungi</taxon>
        <taxon>Dikarya</taxon>
        <taxon>Ascomycota</taxon>
        <taxon>Pezizomycotina</taxon>
        <taxon>Sordariomycetes</taxon>
        <taxon>Sordariomycetidae</taxon>
        <taxon>Thyridiales</taxon>
        <taxon>Thyridiaceae</taxon>
        <taxon>Thyridium</taxon>
    </lineage>
</organism>
<feature type="region of interest" description="Disordered" evidence="6">
    <location>
        <begin position="279"/>
        <end position="400"/>
    </location>
</feature>
<dbReference type="PANTHER" id="PTHR33048">
    <property type="entry name" value="PTH11-LIKE INTEGRAL MEMBRANE PROTEIN (AFU_ORTHOLOGUE AFUA_5G11245)"/>
    <property type="match status" value="1"/>
</dbReference>
<evidence type="ECO:0000256" key="3">
    <source>
        <dbReference type="ARBA" id="ARBA00022989"/>
    </source>
</evidence>
<evidence type="ECO:0000256" key="7">
    <source>
        <dbReference type="SAM" id="Phobius"/>
    </source>
</evidence>
<dbReference type="RefSeq" id="XP_030988968.1">
    <property type="nucleotide sequence ID" value="XM_031133514.1"/>
</dbReference>
<evidence type="ECO:0000256" key="5">
    <source>
        <dbReference type="ARBA" id="ARBA00038359"/>
    </source>
</evidence>
<feature type="transmembrane region" description="Helical" evidence="7">
    <location>
        <begin position="97"/>
        <end position="115"/>
    </location>
</feature>
<keyword evidence="4 7" id="KW-0472">Membrane</keyword>
<feature type="transmembrane region" description="Helical" evidence="7">
    <location>
        <begin position="240"/>
        <end position="260"/>
    </location>
</feature>
<feature type="transmembrane region" description="Helical" evidence="7">
    <location>
        <begin position="45"/>
        <end position="66"/>
    </location>
</feature>
<feature type="transmembrane region" description="Helical" evidence="7">
    <location>
        <begin position="208"/>
        <end position="228"/>
    </location>
</feature>
<dbReference type="Pfam" id="PF20684">
    <property type="entry name" value="Fung_rhodopsin"/>
    <property type="match status" value="1"/>
</dbReference>
<feature type="compositionally biased region" description="Basic and acidic residues" evidence="6">
    <location>
        <begin position="322"/>
        <end position="347"/>
    </location>
</feature>
<comment type="caution">
    <text evidence="9">The sequence shown here is derived from an EMBL/GenBank/DDBJ whole genome shotgun (WGS) entry which is preliminary data.</text>
</comment>
<dbReference type="InParanoid" id="A0A507AK01"/>
<dbReference type="GO" id="GO:0016020">
    <property type="term" value="C:membrane"/>
    <property type="evidence" value="ECO:0007669"/>
    <property type="project" value="UniProtKB-SubCell"/>
</dbReference>
<evidence type="ECO:0000256" key="2">
    <source>
        <dbReference type="ARBA" id="ARBA00022692"/>
    </source>
</evidence>
<evidence type="ECO:0000313" key="10">
    <source>
        <dbReference type="Proteomes" id="UP000319257"/>
    </source>
</evidence>
<evidence type="ECO:0000256" key="1">
    <source>
        <dbReference type="ARBA" id="ARBA00004141"/>
    </source>
</evidence>
<dbReference type="PANTHER" id="PTHR33048:SF47">
    <property type="entry name" value="INTEGRAL MEMBRANE PROTEIN-RELATED"/>
    <property type="match status" value="1"/>
</dbReference>
<accession>A0A507AK01</accession>
<dbReference type="InterPro" id="IPR049326">
    <property type="entry name" value="Rhodopsin_dom_fungi"/>
</dbReference>
<keyword evidence="2 7" id="KW-0812">Transmembrane</keyword>
<protein>
    <recommendedName>
        <fullName evidence="8">Rhodopsin domain-containing protein</fullName>
    </recommendedName>
</protein>